<feature type="region of interest" description="Disordered" evidence="1">
    <location>
        <begin position="149"/>
        <end position="183"/>
    </location>
</feature>
<organism evidence="3 4">
    <name type="scientific">Cuscuta europaea</name>
    <name type="common">European dodder</name>
    <dbReference type="NCBI Taxonomy" id="41803"/>
    <lineage>
        <taxon>Eukaryota</taxon>
        <taxon>Viridiplantae</taxon>
        <taxon>Streptophyta</taxon>
        <taxon>Embryophyta</taxon>
        <taxon>Tracheophyta</taxon>
        <taxon>Spermatophyta</taxon>
        <taxon>Magnoliopsida</taxon>
        <taxon>eudicotyledons</taxon>
        <taxon>Gunneridae</taxon>
        <taxon>Pentapetalae</taxon>
        <taxon>asterids</taxon>
        <taxon>lamiids</taxon>
        <taxon>Solanales</taxon>
        <taxon>Convolvulaceae</taxon>
        <taxon>Cuscuteae</taxon>
        <taxon>Cuscuta</taxon>
        <taxon>Cuscuta subgen. Cuscuta</taxon>
    </lineage>
</organism>
<dbReference type="OrthoDB" id="1002340at2759"/>
<proteinExistence type="predicted"/>
<evidence type="ECO:0000256" key="1">
    <source>
        <dbReference type="SAM" id="MobiDB-lite"/>
    </source>
</evidence>
<dbReference type="Proteomes" id="UP001152484">
    <property type="component" value="Unassembled WGS sequence"/>
</dbReference>
<evidence type="ECO:0000259" key="2">
    <source>
        <dbReference type="Pfam" id="PF14111"/>
    </source>
</evidence>
<dbReference type="Pfam" id="PF14111">
    <property type="entry name" value="DUF4283"/>
    <property type="match status" value="1"/>
</dbReference>
<dbReference type="EMBL" id="CAMAPE010000016">
    <property type="protein sequence ID" value="CAH9082753.1"/>
    <property type="molecule type" value="Genomic_DNA"/>
</dbReference>
<name>A0A9P0Z0V6_CUSEU</name>
<accession>A0A9P0Z0V6</accession>
<dbReference type="AlphaFoldDB" id="A0A9P0Z0V6"/>
<protein>
    <recommendedName>
        <fullName evidence="2">DUF4283 domain-containing protein</fullName>
    </recommendedName>
</protein>
<reference evidence="3" key="1">
    <citation type="submission" date="2022-07" db="EMBL/GenBank/DDBJ databases">
        <authorList>
            <person name="Macas J."/>
            <person name="Novak P."/>
            <person name="Neumann P."/>
        </authorList>
    </citation>
    <scope>NUCLEOTIDE SEQUENCE</scope>
</reference>
<dbReference type="InterPro" id="IPR040256">
    <property type="entry name" value="At4g02000-like"/>
</dbReference>
<feature type="domain" description="DUF4283" evidence="2">
    <location>
        <begin position="15"/>
        <end position="97"/>
    </location>
</feature>
<sequence length="198" mass="22286">MPAISFTDNDIQILADKHRLSLIGYFYRGRPSLEIIRKSFEIIGFKGAFQLGVLEKKHILIRFDSEEDYMRCWNRQSWIIQGHVMRVTKWTPDFRPNVESPVVPVWILLEGLSVHLHDKRALFDIAGLIGRPIKIDTATANLSRLGLDSGPGRVQVRPRPGRAGGSEMVDPGPARVTTGSDPGPGQAHYKFFFLFSSS</sequence>
<evidence type="ECO:0000313" key="4">
    <source>
        <dbReference type="Proteomes" id="UP001152484"/>
    </source>
</evidence>
<comment type="caution">
    <text evidence="3">The sequence shown here is derived from an EMBL/GenBank/DDBJ whole genome shotgun (WGS) entry which is preliminary data.</text>
</comment>
<dbReference type="PANTHER" id="PTHR31286">
    <property type="entry name" value="GLYCINE-RICH CELL WALL STRUCTURAL PROTEIN 1.8-LIKE"/>
    <property type="match status" value="1"/>
</dbReference>
<dbReference type="PANTHER" id="PTHR31286:SF179">
    <property type="entry name" value="RNASE H TYPE-1 DOMAIN-CONTAINING PROTEIN"/>
    <property type="match status" value="1"/>
</dbReference>
<gene>
    <name evidence="3" type="ORF">CEURO_LOCUS8374</name>
</gene>
<evidence type="ECO:0000313" key="3">
    <source>
        <dbReference type="EMBL" id="CAH9082753.1"/>
    </source>
</evidence>
<keyword evidence="4" id="KW-1185">Reference proteome</keyword>
<dbReference type="InterPro" id="IPR025558">
    <property type="entry name" value="DUF4283"/>
</dbReference>